<proteinExistence type="predicted"/>
<dbReference type="PANTHER" id="PTHR46093">
    <property type="entry name" value="ACYL-COA-BINDING DOMAIN-CONTAINING PROTEIN 5"/>
    <property type="match status" value="1"/>
</dbReference>
<keyword evidence="5" id="KW-1185">Reference proteome</keyword>
<dbReference type="OrthoDB" id="10250130at2759"/>
<keyword evidence="1" id="KW-0880">Kelch repeat</keyword>
<dbReference type="Gene3D" id="2.120.10.80">
    <property type="entry name" value="Kelch-type beta propeller"/>
    <property type="match status" value="2"/>
</dbReference>
<dbReference type="InParanoid" id="A0A077ZZT7"/>
<name>A0A077ZZT7_STYLE</name>
<feature type="region of interest" description="Disordered" evidence="3">
    <location>
        <begin position="1"/>
        <end position="23"/>
    </location>
</feature>
<keyword evidence="2" id="KW-0677">Repeat</keyword>
<dbReference type="EMBL" id="CCKQ01003592">
    <property type="protein sequence ID" value="CDW74723.1"/>
    <property type="molecule type" value="Genomic_DNA"/>
</dbReference>
<reference evidence="4 5" key="1">
    <citation type="submission" date="2014-06" db="EMBL/GenBank/DDBJ databases">
        <authorList>
            <person name="Swart Estienne"/>
        </authorList>
    </citation>
    <scope>NUCLEOTIDE SEQUENCE [LARGE SCALE GENOMIC DNA]</scope>
    <source>
        <strain evidence="4 5">130c</strain>
    </source>
</reference>
<accession>A0A077ZZT7</accession>
<feature type="compositionally biased region" description="Polar residues" evidence="3">
    <location>
        <begin position="557"/>
        <end position="576"/>
    </location>
</feature>
<dbReference type="InterPro" id="IPR015915">
    <property type="entry name" value="Kelch-typ_b-propeller"/>
</dbReference>
<dbReference type="PANTHER" id="PTHR46093:SF18">
    <property type="entry name" value="FIBRONECTIN TYPE-III DOMAIN-CONTAINING PROTEIN"/>
    <property type="match status" value="1"/>
</dbReference>
<evidence type="ECO:0000256" key="2">
    <source>
        <dbReference type="ARBA" id="ARBA00022737"/>
    </source>
</evidence>
<evidence type="ECO:0000313" key="4">
    <source>
        <dbReference type="EMBL" id="CDW74723.1"/>
    </source>
</evidence>
<dbReference type="SUPFAM" id="SSF117281">
    <property type="entry name" value="Kelch motif"/>
    <property type="match status" value="1"/>
</dbReference>
<organism evidence="4 5">
    <name type="scientific">Stylonychia lemnae</name>
    <name type="common">Ciliate</name>
    <dbReference type="NCBI Taxonomy" id="5949"/>
    <lineage>
        <taxon>Eukaryota</taxon>
        <taxon>Sar</taxon>
        <taxon>Alveolata</taxon>
        <taxon>Ciliophora</taxon>
        <taxon>Intramacronucleata</taxon>
        <taxon>Spirotrichea</taxon>
        <taxon>Stichotrichia</taxon>
        <taxon>Sporadotrichida</taxon>
        <taxon>Oxytrichidae</taxon>
        <taxon>Stylonychinae</taxon>
        <taxon>Stylonychia</taxon>
    </lineage>
</organism>
<evidence type="ECO:0000256" key="3">
    <source>
        <dbReference type="SAM" id="MobiDB-lite"/>
    </source>
</evidence>
<feature type="region of interest" description="Disordered" evidence="3">
    <location>
        <begin position="557"/>
        <end position="577"/>
    </location>
</feature>
<protein>
    <submittedName>
        <fullName evidence="4">Kelch motif family protein</fullName>
    </submittedName>
</protein>
<evidence type="ECO:0000256" key="1">
    <source>
        <dbReference type="ARBA" id="ARBA00022441"/>
    </source>
</evidence>
<dbReference type="Pfam" id="PF24681">
    <property type="entry name" value="Kelch_KLHDC2_KLHL20_DRC7"/>
    <property type="match status" value="1"/>
</dbReference>
<feature type="region of interest" description="Disordered" evidence="3">
    <location>
        <begin position="84"/>
        <end position="106"/>
    </location>
</feature>
<sequence>MFTRGVRVPQKHRGPSLEGKKSSTDLFQNTNAIINDRDGLLTKTHKNQGSLVAIQQTHSTQLLSSQSSRSQTKLKKTATAQHNMANNENEGKNLRLSPRSKGVPIESKFKGSTVKDLSQYNTTNLLQKSSYLGYQEQSQQNLPPKPISQIQRRNRLFLTLSSSKKQRELQLQHQNQQFNNIHYIHDDLTKTTETVVHPSPKKTNLEESVEITKDQFKTELIKLEKKKQKEQYSVSNLVKQQKLIDEQNLNFRLDNMERIALINDFLSDDNTHIIRTPQQNCKIQPSVIINPPPRVSIPIERPAITTIEITSMNTKRRPQTASKSSNRQLIGGVANEIADSKIATSEGFNSAQKIELNSLKRQVTTLQSSKDLLIPSNNPKPPLQHKIREHNYASKSINLSFMARGTPKNQQQRTTKIELCQQLEKIESKNDQSIELLKNRFCKMYAKIQAIDIAKEKKCDKKSLILHDQEECKKQIFVNISAKIKDKNKQQLVNAIEDKFKRVIKRSQSRDVVSRMIEVIDKTQKFKHDELIKSIMDSPDNKPEDISKVIQILNESTNRKSVSPTSLSQRGGSSSIAGIVKKPSSIRTIAQMKNMGHSHAQKTKEAAQDNTKSIQEYRFTDNMSVEQFFKMQPEERCRYKVYPSDLAKLTHSVQTKLILQDTLASKQEVTILDQQNKLKNELNNRGFWFKKQLYGIAPVSRENGCLYFEQGSKQLFVCGGYQQNDAFDTHDISIAGEQLKWQRNIPKFPLQNNYGQLNIIYQDKHSKRLKVLLFGGQACLEKQQGKAKYSSSALRILDLYSLEQQEITMTGDIIRGRKNMGSCFCDQNLIIHGGQDNQIEALGDFFVFNVDSYQWRKLKVTFKDQGEKIDNFQLKLSHHTMTAVSKSLQSRIDIYIFGGLDSHNAPQNQLYLLTYNTQSHECKLRMITDKTGFFPQARSHHSALMTCGNKYLLIYGGKNDFLFNKVDSNNNVAVDDIALFNTKTKCWDSFGQYGFKPDSRWNTSIAYDEQKNRLILFSGSNLKGFCTNDIYYLEMQPNIVQTLISRSAQCQKYIDNLSNKITKNIGLSDNVASGRLAQSRSGANIPVKGQSLMQITRFQQTGVQNLSLERQANQEQQQFTQSNLHQSQSLIQNYYSRQNSKKVRIMDELNLYSRTPIDSIFEINY</sequence>
<dbReference type="Proteomes" id="UP000039865">
    <property type="component" value="Unassembled WGS sequence"/>
</dbReference>
<gene>
    <name evidence="4" type="primary">Contig1429.g1566</name>
    <name evidence="4" type="ORF">STYLEM_3705</name>
</gene>
<dbReference type="AlphaFoldDB" id="A0A077ZZT7"/>
<evidence type="ECO:0000313" key="5">
    <source>
        <dbReference type="Proteomes" id="UP000039865"/>
    </source>
</evidence>